<keyword evidence="2" id="KW-1185">Reference proteome</keyword>
<reference evidence="2" key="1">
    <citation type="journal article" date="2019" name="Int. J. Syst. Evol. Microbiol.">
        <title>The Global Catalogue of Microorganisms (GCM) 10K type strain sequencing project: providing services to taxonomists for standard genome sequencing and annotation.</title>
        <authorList>
            <consortium name="The Broad Institute Genomics Platform"/>
            <consortium name="The Broad Institute Genome Sequencing Center for Infectious Disease"/>
            <person name="Wu L."/>
            <person name="Ma J."/>
        </authorList>
    </citation>
    <scope>NUCLEOTIDE SEQUENCE [LARGE SCALE GENOMIC DNA]</scope>
    <source>
        <strain evidence="2">JCM 13581</strain>
    </source>
</reference>
<comment type="caution">
    <text evidence="1">The sequence shown here is derived from an EMBL/GenBank/DDBJ whole genome shotgun (WGS) entry which is preliminary data.</text>
</comment>
<organism evidence="1 2">
    <name type="scientific">Streptomyces sodiiphilus</name>
    <dbReference type="NCBI Taxonomy" id="226217"/>
    <lineage>
        <taxon>Bacteria</taxon>
        <taxon>Bacillati</taxon>
        <taxon>Actinomycetota</taxon>
        <taxon>Actinomycetes</taxon>
        <taxon>Kitasatosporales</taxon>
        <taxon>Streptomycetaceae</taxon>
        <taxon>Streptomyces</taxon>
    </lineage>
</organism>
<accession>A0ABP5AAA4</accession>
<protein>
    <submittedName>
        <fullName evidence="1">Uncharacterized protein</fullName>
    </submittedName>
</protein>
<dbReference type="Proteomes" id="UP001501303">
    <property type="component" value="Unassembled WGS sequence"/>
</dbReference>
<dbReference type="EMBL" id="BAAAMJ010000015">
    <property type="protein sequence ID" value="GAA1908381.1"/>
    <property type="molecule type" value="Genomic_DNA"/>
</dbReference>
<name>A0ABP5AAA4_9ACTN</name>
<evidence type="ECO:0000313" key="1">
    <source>
        <dbReference type="EMBL" id="GAA1908381.1"/>
    </source>
</evidence>
<evidence type="ECO:0000313" key="2">
    <source>
        <dbReference type="Proteomes" id="UP001501303"/>
    </source>
</evidence>
<dbReference type="RefSeq" id="WP_344260163.1">
    <property type="nucleotide sequence ID" value="NZ_BAAAMJ010000015.1"/>
</dbReference>
<proteinExistence type="predicted"/>
<sequence>MATATPSRLQTRDPKSFLSTDLWDREIELLTRDHPFDRVMAERIFGQAIAYLITAMEKWGESLEIGCGQLVDMGVHAFILDTQHYENFCRRHFSGRFLHHVPEIVRKADGTVMRTARIIEENGFKIDWPLWEKDAMACSSCAPGSNCH</sequence>
<gene>
    <name evidence="1" type="ORF">GCM10009716_17900</name>
</gene>